<feature type="region of interest" description="Disordered" evidence="1">
    <location>
        <begin position="41"/>
        <end position="63"/>
    </location>
</feature>
<evidence type="ECO:0000313" key="2">
    <source>
        <dbReference type="EMBL" id="XBH08544.1"/>
    </source>
</evidence>
<accession>A0AAU7D4N5</accession>
<organism evidence="3">
    <name type="scientific">Edaphobacter paludis</name>
    <dbReference type="NCBI Taxonomy" id="3035702"/>
    <lineage>
        <taxon>Bacteria</taxon>
        <taxon>Pseudomonadati</taxon>
        <taxon>Acidobacteriota</taxon>
        <taxon>Terriglobia</taxon>
        <taxon>Terriglobales</taxon>
        <taxon>Acidobacteriaceae</taxon>
        <taxon>Edaphobacter</taxon>
    </lineage>
</organism>
<dbReference type="EMBL" id="CP121194">
    <property type="protein sequence ID" value="XBH08544.1"/>
    <property type="molecule type" value="Genomic_DNA"/>
</dbReference>
<accession>A0AAU7CU46</accession>
<dbReference type="KEGG" id="epl:P4G45_08525"/>
<feature type="region of interest" description="Disordered" evidence="1">
    <location>
        <begin position="1"/>
        <end position="20"/>
    </location>
</feature>
<dbReference type="EMBL" id="CP121195">
    <property type="protein sequence ID" value="XBH11851.1"/>
    <property type="molecule type" value="Genomic_DNA"/>
</dbReference>
<name>A0AAU7D4N5_9BACT</name>
<gene>
    <name evidence="2" type="ORF">P4G45_08525</name>
    <name evidence="3" type="ORF">P8936_08990</name>
</gene>
<sequence length="109" mass="11534">MKIESAIASAAPTATDGAKNHKLVNAAQQFESMMLQEMLKPMRSGEDSWGGDGDKSSDSSMDTISSFGTEAVATAISKGGGLGIARQVIRQVTQEHQRDVKKAQHGTKV</sequence>
<protein>
    <recommendedName>
        <fullName evidence="4">Rod binding protein</fullName>
    </recommendedName>
</protein>
<dbReference type="RefSeq" id="WP_348266053.1">
    <property type="nucleotide sequence ID" value="NZ_CP121194.1"/>
</dbReference>
<evidence type="ECO:0000313" key="3">
    <source>
        <dbReference type="EMBL" id="XBH11851.1"/>
    </source>
</evidence>
<evidence type="ECO:0000256" key="1">
    <source>
        <dbReference type="SAM" id="MobiDB-lite"/>
    </source>
</evidence>
<reference evidence="3" key="1">
    <citation type="submission" date="2023-03" db="EMBL/GenBank/DDBJ databases">
        <title>Edaphobacter sp.</title>
        <authorList>
            <person name="Huber K.J."/>
            <person name="Papendorf J."/>
            <person name="Pilke C."/>
            <person name="Bunk B."/>
            <person name="Sproeer C."/>
            <person name="Pester M."/>
        </authorList>
    </citation>
    <scope>NUCLEOTIDE SEQUENCE</scope>
    <source>
        <strain evidence="2">DSM 109919</strain>
        <strain evidence="3">DSM 109920</strain>
    </source>
</reference>
<proteinExistence type="predicted"/>
<evidence type="ECO:0008006" key="4">
    <source>
        <dbReference type="Google" id="ProtNLM"/>
    </source>
</evidence>
<dbReference type="AlphaFoldDB" id="A0AAU7D4N5"/>